<dbReference type="PRINTS" id="PR00625">
    <property type="entry name" value="JDOMAIN"/>
</dbReference>
<dbReference type="Pfam" id="PF00226">
    <property type="entry name" value="DnaJ"/>
    <property type="match status" value="1"/>
</dbReference>
<dbReference type="PROSITE" id="PS51074">
    <property type="entry name" value="DPH_MB"/>
    <property type="match status" value="1"/>
</dbReference>
<dbReference type="PANTHER" id="PTHR45255:SF1">
    <property type="entry name" value="DNAJ HOMOLOG SUBFAMILY C MEMBER 24"/>
    <property type="match status" value="1"/>
</dbReference>
<evidence type="ECO:0000256" key="3">
    <source>
        <dbReference type="ARBA" id="ARBA00021797"/>
    </source>
</evidence>
<dbReference type="InParanoid" id="A0A0H2RSF1"/>
<evidence type="ECO:0000259" key="7">
    <source>
        <dbReference type="PROSITE" id="PS50076"/>
    </source>
</evidence>
<dbReference type="Proteomes" id="UP000053477">
    <property type="component" value="Unassembled WGS sequence"/>
</dbReference>
<evidence type="ECO:0000313" key="9">
    <source>
        <dbReference type="EMBL" id="KLO12388.1"/>
    </source>
</evidence>
<dbReference type="Gene3D" id="3.10.660.10">
    <property type="entry name" value="DPH Zinc finger"/>
    <property type="match status" value="1"/>
</dbReference>
<dbReference type="FunCoup" id="A0A0H2RSF1">
    <property type="interactions" value="149"/>
</dbReference>
<dbReference type="InterPro" id="IPR001623">
    <property type="entry name" value="DnaJ_domain"/>
</dbReference>
<reference evidence="9 10" key="1">
    <citation type="submission" date="2015-04" db="EMBL/GenBank/DDBJ databases">
        <title>Complete genome sequence of Schizopora paradoxa KUC8140, a cosmopolitan wood degrader in East Asia.</title>
        <authorList>
            <consortium name="DOE Joint Genome Institute"/>
            <person name="Min B."/>
            <person name="Park H."/>
            <person name="Jang Y."/>
            <person name="Kim J.-J."/>
            <person name="Kim K.H."/>
            <person name="Pangilinan J."/>
            <person name="Lipzen A."/>
            <person name="Riley R."/>
            <person name="Grigoriev I.V."/>
            <person name="Spatafora J.W."/>
            <person name="Choi I.-G."/>
        </authorList>
    </citation>
    <scope>NUCLEOTIDE SEQUENCE [LARGE SCALE GENOMIC DNA]</scope>
    <source>
        <strain evidence="9 10">KUC8140</strain>
    </source>
</reference>
<comment type="function">
    <text evidence="1">Required for the first step of diphthamide biosynthesis, the transfer of 3-amino-3-carboxypropyl from S-adenosyl-L-methionine to a histidine residue. Diphthamide is a post-translational modification of histidine which occurs in elongation factor 2.</text>
</comment>
<keyword evidence="5" id="KW-0862">Zinc</keyword>
<dbReference type="Gene3D" id="1.10.287.110">
    <property type="entry name" value="DnaJ domain"/>
    <property type="match status" value="1"/>
</dbReference>
<name>A0A0H2RSF1_9AGAM</name>
<dbReference type="InterPro" id="IPR036671">
    <property type="entry name" value="DPH_MB_sf"/>
</dbReference>
<proteinExistence type="inferred from homology"/>
<feature type="domain" description="J" evidence="7">
    <location>
        <begin position="5"/>
        <end position="75"/>
    </location>
</feature>
<dbReference type="STRING" id="27342.A0A0H2RSF1"/>
<dbReference type="CDD" id="cd06257">
    <property type="entry name" value="DnaJ"/>
    <property type="match status" value="1"/>
</dbReference>
<sequence length="173" mass="19729">EMEPTHYDILCIPHSATLDEIKTSYRQLLLRTHPDKRRSIDSETQENEEPAISTIQEAYHVLSNSALREAYDFSLGQRNSSLSVPHSRPAHVVSLEDFEPQLLDNPSVDSVASWTYPCRCGSFFRFTEEDLDDETHLLGCSSCSETLYVGYELTEDENYGGLKEENKEDVGKY</sequence>
<comment type="similarity">
    <text evidence="2">Belongs to the DPH4 family.</text>
</comment>
<feature type="non-terminal residue" evidence="9">
    <location>
        <position position="1"/>
    </location>
</feature>
<dbReference type="EMBL" id="KQ085979">
    <property type="protein sequence ID" value="KLO12388.1"/>
    <property type="molecule type" value="Genomic_DNA"/>
</dbReference>
<dbReference type="SUPFAM" id="SSF46565">
    <property type="entry name" value="Chaperone J-domain"/>
    <property type="match status" value="1"/>
</dbReference>
<accession>A0A0H2RSF1</accession>
<protein>
    <recommendedName>
        <fullName evidence="3">Diphthamide biosynthesis protein 4</fullName>
    </recommendedName>
</protein>
<dbReference type="AlphaFoldDB" id="A0A0H2RSF1"/>
<keyword evidence="6" id="KW-0408">Iron</keyword>
<evidence type="ECO:0000256" key="2">
    <source>
        <dbReference type="ARBA" id="ARBA00006169"/>
    </source>
</evidence>
<evidence type="ECO:0000313" key="10">
    <source>
        <dbReference type="Proteomes" id="UP000053477"/>
    </source>
</evidence>
<dbReference type="GO" id="GO:0001671">
    <property type="term" value="F:ATPase activator activity"/>
    <property type="evidence" value="ECO:0007669"/>
    <property type="project" value="TreeGrafter"/>
</dbReference>
<keyword evidence="4" id="KW-0479">Metal-binding</keyword>
<evidence type="ECO:0000256" key="1">
    <source>
        <dbReference type="ARBA" id="ARBA00003474"/>
    </source>
</evidence>
<dbReference type="GO" id="GO:0008198">
    <property type="term" value="F:ferrous iron binding"/>
    <property type="evidence" value="ECO:0007669"/>
    <property type="project" value="TreeGrafter"/>
</dbReference>
<dbReference type="SMART" id="SM00271">
    <property type="entry name" value="DnaJ"/>
    <property type="match status" value="1"/>
</dbReference>
<dbReference type="GO" id="GO:0017183">
    <property type="term" value="P:protein histidyl modification to diphthamide"/>
    <property type="evidence" value="ECO:0007669"/>
    <property type="project" value="UniProtKB-UniPathway"/>
</dbReference>
<evidence type="ECO:0000256" key="4">
    <source>
        <dbReference type="ARBA" id="ARBA00022723"/>
    </source>
</evidence>
<dbReference type="SUPFAM" id="SSF144217">
    <property type="entry name" value="CSL zinc finger"/>
    <property type="match status" value="1"/>
</dbReference>
<dbReference type="UniPathway" id="UPA00559"/>
<dbReference type="PANTHER" id="PTHR45255">
    <property type="entry name" value="DNAJ HOMOLOG SUBFAMILY C MEMBER 24"/>
    <property type="match status" value="1"/>
</dbReference>
<feature type="domain" description="DPH-type MB" evidence="8">
    <location>
        <begin position="89"/>
        <end position="152"/>
    </location>
</feature>
<evidence type="ECO:0000256" key="5">
    <source>
        <dbReference type="ARBA" id="ARBA00022833"/>
    </source>
</evidence>
<dbReference type="Pfam" id="PF05207">
    <property type="entry name" value="Zn_ribbon_CSL"/>
    <property type="match status" value="1"/>
</dbReference>
<evidence type="ECO:0000256" key="6">
    <source>
        <dbReference type="ARBA" id="ARBA00023004"/>
    </source>
</evidence>
<dbReference type="PROSITE" id="PS50076">
    <property type="entry name" value="DNAJ_2"/>
    <property type="match status" value="1"/>
</dbReference>
<dbReference type="InterPro" id="IPR036869">
    <property type="entry name" value="J_dom_sf"/>
</dbReference>
<dbReference type="InterPro" id="IPR007872">
    <property type="entry name" value="DPH_MB_dom"/>
</dbReference>
<evidence type="ECO:0000259" key="8">
    <source>
        <dbReference type="PROSITE" id="PS51074"/>
    </source>
</evidence>
<gene>
    <name evidence="9" type="ORF">SCHPADRAFT_829592</name>
</gene>
<keyword evidence="10" id="KW-1185">Reference proteome</keyword>
<organism evidence="9 10">
    <name type="scientific">Schizopora paradoxa</name>
    <dbReference type="NCBI Taxonomy" id="27342"/>
    <lineage>
        <taxon>Eukaryota</taxon>
        <taxon>Fungi</taxon>
        <taxon>Dikarya</taxon>
        <taxon>Basidiomycota</taxon>
        <taxon>Agaricomycotina</taxon>
        <taxon>Agaricomycetes</taxon>
        <taxon>Hymenochaetales</taxon>
        <taxon>Schizoporaceae</taxon>
        <taxon>Schizopora</taxon>
    </lineage>
</organism>
<dbReference type="OrthoDB" id="445556at2759"/>